<dbReference type="CDD" id="cd02440">
    <property type="entry name" value="AdoMet_MTases"/>
    <property type="match status" value="1"/>
</dbReference>
<dbReference type="InterPro" id="IPR029063">
    <property type="entry name" value="SAM-dependent_MTases_sf"/>
</dbReference>
<dbReference type="PANTHER" id="PTHR44068">
    <property type="entry name" value="ZGC:194242"/>
    <property type="match status" value="1"/>
</dbReference>
<protein>
    <submittedName>
        <fullName evidence="3">Methyltransferase domain-containing protein</fullName>
    </submittedName>
</protein>
<evidence type="ECO:0000313" key="3">
    <source>
        <dbReference type="EMBL" id="KAA0012857.1"/>
    </source>
</evidence>
<evidence type="ECO:0000259" key="2">
    <source>
        <dbReference type="Pfam" id="PF08241"/>
    </source>
</evidence>
<dbReference type="GO" id="GO:0032259">
    <property type="term" value="P:methylation"/>
    <property type="evidence" value="ECO:0007669"/>
    <property type="project" value="UniProtKB-KW"/>
</dbReference>
<dbReference type="PANTHER" id="PTHR44068:SF11">
    <property type="entry name" value="GERANYL DIPHOSPHATE 2-C-METHYLTRANSFERASE"/>
    <property type="match status" value="1"/>
</dbReference>
<comment type="caution">
    <text evidence="3">The sequence shown here is derived from an EMBL/GenBank/DDBJ whole genome shotgun (WGS) entry which is preliminary data.</text>
</comment>
<proteinExistence type="predicted"/>
<dbReference type="InterPro" id="IPR013216">
    <property type="entry name" value="Methyltransf_11"/>
</dbReference>
<accession>A0A7V7G0X1</accession>
<dbReference type="AlphaFoldDB" id="A0A7V7G0X1"/>
<keyword evidence="1 3" id="KW-0808">Transferase</keyword>
<dbReference type="Pfam" id="PF08241">
    <property type="entry name" value="Methyltransf_11"/>
    <property type="match status" value="1"/>
</dbReference>
<reference evidence="3 4" key="1">
    <citation type="submission" date="2019-08" db="EMBL/GenBank/DDBJ databases">
        <title>Bioinformatics analysis of the strain L3 and L5.</title>
        <authorList>
            <person name="Li X."/>
        </authorList>
    </citation>
    <scope>NUCLEOTIDE SEQUENCE [LARGE SCALE GENOMIC DNA]</scope>
    <source>
        <strain evidence="3 4">L5</strain>
    </source>
</reference>
<sequence>MPSLKPDSAIDLTRQLNAHYAVEGEDGETLLTRLRGAFAAAGRDPDRLSLDDIAGIDQLHLGGRRASRALAELGELDGGKRVLDVGCGTGGAGRLLAAEYGCDVTGIDVTAAFVGVAGWLSAATGLASPTRFLCADAGQVPLPAGSVEIVWCQHALMNMPHVPRVLAEWQRLLVPGGRVLLHEVVAGDNPEPLTLPVPWARTPATSHLRDRERLQRDLALAGFEPLEVRDVSDEALAWRQAHSQREQAAGPAGSSAGSLPGPGLLFGSDFAQMGRNLRDNLAAGKVRILAGVWHGMRR</sequence>
<organism evidence="3 4">
    <name type="scientific">Billgrantia pellis</name>
    <dbReference type="NCBI Taxonomy" id="2606936"/>
    <lineage>
        <taxon>Bacteria</taxon>
        <taxon>Pseudomonadati</taxon>
        <taxon>Pseudomonadota</taxon>
        <taxon>Gammaproteobacteria</taxon>
        <taxon>Oceanospirillales</taxon>
        <taxon>Halomonadaceae</taxon>
        <taxon>Billgrantia</taxon>
    </lineage>
</organism>
<dbReference type="Gene3D" id="3.40.50.150">
    <property type="entry name" value="Vaccinia Virus protein VP39"/>
    <property type="match status" value="1"/>
</dbReference>
<dbReference type="GO" id="GO:0008757">
    <property type="term" value="F:S-adenosylmethionine-dependent methyltransferase activity"/>
    <property type="evidence" value="ECO:0007669"/>
    <property type="project" value="InterPro"/>
</dbReference>
<keyword evidence="3" id="KW-0489">Methyltransferase</keyword>
<gene>
    <name evidence="3" type="ORF">F0A17_07945</name>
</gene>
<keyword evidence="4" id="KW-1185">Reference proteome</keyword>
<feature type="domain" description="Methyltransferase type 11" evidence="2">
    <location>
        <begin position="83"/>
        <end position="180"/>
    </location>
</feature>
<dbReference type="EMBL" id="VTPY01000003">
    <property type="protein sequence ID" value="KAA0012857.1"/>
    <property type="molecule type" value="Genomic_DNA"/>
</dbReference>
<dbReference type="Proteomes" id="UP000486760">
    <property type="component" value="Unassembled WGS sequence"/>
</dbReference>
<dbReference type="SUPFAM" id="SSF53335">
    <property type="entry name" value="S-adenosyl-L-methionine-dependent methyltransferases"/>
    <property type="match status" value="1"/>
</dbReference>
<evidence type="ECO:0000313" key="4">
    <source>
        <dbReference type="Proteomes" id="UP000486760"/>
    </source>
</evidence>
<name>A0A7V7G0X1_9GAMM</name>
<dbReference type="InterPro" id="IPR050447">
    <property type="entry name" value="Erg6_SMT_methyltransf"/>
</dbReference>
<dbReference type="RefSeq" id="WP_149327811.1">
    <property type="nucleotide sequence ID" value="NZ_VTPY01000003.1"/>
</dbReference>
<evidence type="ECO:0000256" key="1">
    <source>
        <dbReference type="ARBA" id="ARBA00022679"/>
    </source>
</evidence>